<dbReference type="Pfam" id="PF25231">
    <property type="entry name" value="DUF7847"/>
    <property type="match status" value="1"/>
</dbReference>
<keyword evidence="1" id="KW-1133">Transmembrane helix</keyword>
<feature type="transmembrane region" description="Helical" evidence="1">
    <location>
        <begin position="224"/>
        <end position="250"/>
    </location>
</feature>
<feature type="transmembrane region" description="Helical" evidence="1">
    <location>
        <begin position="138"/>
        <end position="164"/>
    </location>
</feature>
<keyword evidence="4" id="KW-1185">Reference proteome</keyword>
<feature type="transmembrane region" description="Helical" evidence="1">
    <location>
        <begin position="21"/>
        <end position="41"/>
    </location>
</feature>
<dbReference type="InterPro" id="IPR057169">
    <property type="entry name" value="DUF7847"/>
</dbReference>
<reference evidence="4" key="1">
    <citation type="journal article" date="2019" name="Int. J. Syst. Evol. Microbiol.">
        <title>The Global Catalogue of Microorganisms (GCM) 10K type strain sequencing project: providing services to taxonomists for standard genome sequencing and annotation.</title>
        <authorList>
            <consortium name="The Broad Institute Genomics Platform"/>
            <consortium name="The Broad Institute Genome Sequencing Center for Infectious Disease"/>
            <person name="Wu L."/>
            <person name="Ma J."/>
        </authorList>
    </citation>
    <scope>NUCLEOTIDE SEQUENCE [LARGE SCALE GENOMIC DNA]</scope>
    <source>
        <strain evidence="4">JCM 17563</strain>
    </source>
</reference>
<feature type="transmembrane region" description="Helical" evidence="1">
    <location>
        <begin position="95"/>
        <end position="118"/>
    </location>
</feature>
<evidence type="ECO:0000256" key="1">
    <source>
        <dbReference type="SAM" id="Phobius"/>
    </source>
</evidence>
<feature type="domain" description="DUF7847" evidence="2">
    <location>
        <begin position="3"/>
        <end position="257"/>
    </location>
</feature>
<accession>A0ABP7SHR1</accession>
<keyword evidence="1" id="KW-0472">Membrane</keyword>
<keyword evidence="1" id="KW-0812">Transmembrane</keyword>
<feature type="transmembrane region" description="Helical" evidence="1">
    <location>
        <begin position="185"/>
        <end position="218"/>
    </location>
</feature>
<proteinExistence type="predicted"/>
<organism evidence="3 4">
    <name type="scientific">Sphingomonas swuensis</name>
    <dbReference type="NCBI Taxonomy" id="977800"/>
    <lineage>
        <taxon>Bacteria</taxon>
        <taxon>Pseudomonadati</taxon>
        <taxon>Pseudomonadota</taxon>
        <taxon>Alphaproteobacteria</taxon>
        <taxon>Sphingomonadales</taxon>
        <taxon>Sphingomonadaceae</taxon>
        <taxon>Sphingomonas</taxon>
    </lineage>
</organism>
<evidence type="ECO:0000259" key="2">
    <source>
        <dbReference type="Pfam" id="PF25231"/>
    </source>
</evidence>
<dbReference type="RefSeq" id="WP_344706005.1">
    <property type="nucleotide sequence ID" value="NZ_BAABBQ010000001.1"/>
</dbReference>
<dbReference type="Proteomes" id="UP001500235">
    <property type="component" value="Unassembled WGS sequence"/>
</dbReference>
<name>A0ABP7SHR1_9SPHN</name>
<gene>
    <name evidence="3" type="ORF">GCM10022280_07020</name>
</gene>
<evidence type="ECO:0000313" key="3">
    <source>
        <dbReference type="EMBL" id="GAA4011897.1"/>
    </source>
</evidence>
<evidence type="ECO:0000313" key="4">
    <source>
        <dbReference type="Proteomes" id="UP001500235"/>
    </source>
</evidence>
<comment type="caution">
    <text evidence="3">The sequence shown here is derived from an EMBL/GenBank/DDBJ whole genome shotgun (WGS) entry which is preliminary data.</text>
</comment>
<dbReference type="EMBL" id="BAABBQ010000001">
    <property type="protein sequence ID" value="GAA4011897.1"/>
    <property type="molecule type" value="Genomic_DNA"/>
</dbReference>
<feature type="transmembrane region" description="Helical" evidence="1">
    <location>
        <begin position="53"/>
        <end position="74"/>
    </location>
</feature>
<protein>
    <recommendedName>
        <fullName evidence="2">DUF7847 domain-containing protein</fullName>
    </recommendedName>
</protein>
<sequence>MRLSIGQAFSETRGVLTRDGGLITTVALALMVVPGVLAALVEPPATGGSEPGSALGLLSLIAGLIGFAGQIAICRIAVGPSLTVREAIATGFGRLPAFFVSLLLWLMPIVILMGVAMVGAGFDPQNPAASTPEPNLAISLFVMALLVVLFVVSVRMSFGSALAADTRLGPLAIIKRSWQLTRGHWFKLFGLVVIAAILLFVVVIGLGSAIASVVILLLGQPEAMSVSLLIIALSQQLLSAVVLVLLAIVLARCYVQIAKVGAVDASVPDAGHR</sequence>